<gene>
    <name evidence="2" type="ORF">ALQ65_01769</name>
</gene>
<protein>
    <submittedName>
        <fullName evidence="2">Uncharacterized protein</fullName>
    </submittedName>
</protein>
<feature type="region of interest" description="Disordered" evidence="1">
    <location>
        <begin position="146"/>
        <end position="181"/>
    </location>
</feature>
<accession>A0A3M3JLB9</accession>
<dbReference type="EMBL" id="RBOV01000188">
    <property type="protein sequence ID" value="RMN11559.1"/>
    <property type="molecule type" value="Genomic_DNA"/>
</dbReference>
<dbReference type="AlphaFoldDB" id="A0A3M3JLB9"/>
<dbReference type="Proteomes" id="UP000271468">
    <property type="component" value="Unassembled WGS sequence"/>
</dbReference>
<evidence type="ECO:0000313" key="2">
    <source>
        <dbReference type="EMBL" id="RMN11559.1"/>
    </source>
</evidence>
<evidence type="ECO:0000256" key="1">
    <source>
        <dbReference type="SAM" id="MobiDB-lite"/>
    </source>
</evidence>
<sequence length="181" mass="20038">MRTQVVIEQLLVEALGLLAAVEKQAMFRRPFGAEIIGGAAHRDHQRVIPQAARRDQFFAILVQRGRQMDLPTGTVQPGHAPELKLEVVPLGLRHVVQLVLIRVERTGSHFVQQRFPDVSQVGVHQRDAGRTFLAQGFTQTGRQLQTASASANDNNTMRHKDYSEGLRNSGEARSSRAQGSS</sequence>
<feature type="compositionally biased region" description="Polar residues" evidence="1">
    <location>
        <begin position="171"/>
        <end position="181"/>
    </location>
</feature>
<name>A0A3M3JLB9_9PSED</name>
<feature type="compositionally biased region" description="Polar residues" evidence="1">
    <location>
        <begin position="146"/>
        <end position="155"/>
    </location>
</feature>
<organism evidence="2 3">
    <name type="scientific">Pseudomonas syringae pv. coriandricola</name>
    <dbReference type="NCBI Taxonomy" id="264453"/>
    <lineage>
        <taxon>Bacteria</taxon>
        <taxon>Pseudomonadati</taxon>
        <taxon>Pseudomonadota</taxon>
        <taxon>Gammaproteobacteria</taxon>
        <taxon>Pseudomonadales</taxon>
        <taxon>Pseudomonadaceae</taxon>
        <taxon>Pseudomonas</taxon>
    </lineage>
</organism>
<comment type="caution">
    <text evidence="2">The sequence shown here is derived from an EMBL/GenBank/DDBJ whole genome shotgun (WGS) entry which is preliminary data.</text>
</comment>
<reference evidence="2 3" key="1">
    <citation type="submission" date="2018-08" db="EMBL/GenBank/DDBJ databases">
        <title>Recombination of ecologically and evolutionarily significant loci maintains genetic cohesion in the Pseudomonas syringae species complex.</title>
        <authorList>
            <person name="Dillon M."/>
            <person name="Thakur S."/>
            <person name="Almeida R.N.D."/>
            <person name="Weir B.S."/>
            <person name="Guttman D.S."/>
        </authorList>
    </citation>
    <scope>NUCLEOTIDE SEQUENCE [LARGE SCALE GENOMIC DNA]</scope>
    <source>
        <strain evidence="2 3">ICMP 12341</strain>
    </source>
</reference>
<evidence type="ECO:0000313" key="3">
    <source>
        <dbReference type="Proteomes" id="UP000271468"/>
    </source>
</evidence>
<proteinExistence type="predicted"/>